<comment type="caution">
    <text evidence="1">The sequence shown here is derived from an EMBL/GenBank/DDBJ whole genome shotgun (WGS) entry which is preliminary data.</text>
</comment>
<dbReference type="Proteomes" id="UP001470230">
    <property type="component" value="Unassembled WGS sequence"/>
</dbReference>
<keyword evidence="2" id="KW-1185">Reference proteome</keyword>
<sequence length="512" mass="60909">MEEMKPFVPDHFSTFLPCQYTNNYENTQHKCMLVLEITKTDVKFNLFKEDNKNKLPIEFEYKKYNILLVSPLFCTFVSLKDERSTTFYFFQELCDNRSNNNFRRFIFTLADAGMLTYDPNDSLSEIYNNQIIFRFIPQHSFIPDGLYSFVYTIIYRNVRAICLSRIKSIMQTSEEPFNQKYIELVIPSVRFVEMQRISSTIENRKTKYESNFDFLHHLKIISKVLDKSNDDDIYQIFKAQLTTIKDHRFQIIESDCREFNEKIKNKEKNKSCFYLSQIDTKKWNDKLSTTCMNVCKIHIVSENVTYYKNDFLIAMRIALFLKNGERLENLAEFSPKGKNIKEIEAFRKKINSITQSKTEDEFEITVFFIYKAIMKALSTDTAHYMAYEFSMNAYEYFSPTTKAYFVYKKIRSFGWIEDDVKEMFQSTFKSPWIAWLFILKTNNPEKAYHSLIASVIFHLIPQLVNQKIQGEESIEQFWPNFQRNLQNDLYNVKSIINVATYIYDGSAFQNSI</sequence>
<evidence type="ECO:0000313" key="2">
    <source>
        <dbReference type="Proteomes" id="UP001470230"/>
    </source>
</evidence>
<reference evidence="1 2" key="1">
    <citation type="submission" date="2024-04" db="EMBL/GenBank/DDBJ databases">
        <title>Tritrichomonas musculus Genome.</title>
        <authorList>
            <person name="Alves-Ferreira E."/>
            <person name="Grigg M."/>
            <person name="Lorenzi H."/>
            <person name="Galac M."/>
        </authorList>
    </citation>
    <scope>NUCLEOTIDE SEQUENCE [LARGE SCALE GENOMIC DNA]</scope>
    <source>
        <strain evidence="1 2">EAF2021</strain>
    </source>
</reference>
<protein>
    <submittedName>
        <fullName evidence="1">Uncharacterized protein</fullName>
    </submittedName>
</protein>
<evidence type="ECO:0000313" key="1">
    <source>
        <dbReference type="EMBL" id="KAK8899081.1"/>
    </source>
</evidence>
<name>A0ABR2L6U5_9EUKA</name>
<gene>
    <name evidence="1" type="ORF">M9Y10_001380</name>
</gene>
<proteinExistence type="predicted"/>
<organism evidence="1 2">
    <name type="scientific">Tritrichomonas musculus</name>
    <dbReference type="NCBI Taxonomy" id="1915356"/>
    <lineage>
        <taxon>Eukaryota</taxon>
        <taxon>Metamonada</taxon>
        <taxon>Parabasalia</taxon>
        <taxon>Tritrichomonadida</taxon>
        <taxon>Tritrichomonadidae</taxon>
        <taxon>Tritrichomonas</taxon>
    </lineage>
</organism>
<accession>A0ABR2L6U5</accession>
<dbReference type="EMBL" id="JAPFFF010000001">
    <property type="protein sequence ID" value="KAK8899081.1"/>
    <property type="molecule type" value="Genomic_DNA"/>
</dbReference>